<dbReference type="Gene3D" id="2.30.30.40">
    <property type="entry name" value="SH3 Domains"/>
    <property type="match status" value="3"/>
</dbReference>
<evidence type="ECO:0000256" key="6">
    <source>
        <dbReference type="ARBA" id="ARBA00022443"/>
    </source>
</evidence>
<dbReference type="FunFam" id="2.30.30.40:FF:000300">
    <property type="entry name" value="Actin cytoskeleton-regulatory complex protein SLA1"/>
    <property type="match status" value="1"/>
</dbReference>
<dbReference type="InterPro" id="IPR007131">
    <property type="entry name" value="SHD1"/>
</dbReference>
<evidence type="ECO:0000256" key="9">
    <source>
        <dbReference type="ARBA" id="ARBA00022583"/>
    </source>
</evidence>
<evidence type="ECO:0000313" key="20">
    <source>
        <dbReference type="EMBL" id="SCV00548.1"/>
    </source>
</evidence>
<keyword evidence="7" id="KW-1003">Cell membrane</keyword>
<evidence type="ECO:0000256" key="7">
    <source>
        <dbReference type="ARBA" id="ARBA00022475"/>
    </source>
</evidence>
<evidence type="ECO:0000256" key="4">
    <source>
        <dbReference type="ARBA" id="ARBA00007948"/>
    </source>
</evidence>
<dbReference type="GO" id="GO:0005634">
    <property type="term" value="C:nucleus"/>
    <property type="evidence" value="ECO:0007669"/>
    <property type="project" value="TreeGrafter"/>
</dbReference>
<dbReference type="Pfam" id="PF03983">
    <property type="entry name" value="SHD1"/>
    <property type="match status" value="1"/>
</dbReference>
<dbReference type="InterPro" id="IPR001452">
    <property type="entry name" value="SH3_domain"/>
</dbReference>
<dbReference type="PROSITE" id="PS50002">
    <property type="entry name" value="SH3"/>
    <property type="match status" value="2"/>
</dbReference>
<feature type="region of interest" description="Disordered" evidence="18">
    <location>
        <begin position="546"/>
        <end position="585"/>
    </location>
</feature>
<feature type="region of interest" description="Disordered" evidence="18">
    <location>
        <begin position="612"/>
        <end position="643"/>
    </location>
</feature>
<dbReference type="OrthoDB" id="26539at2759"/>
<dbReference type="InterPro" id="IPR036028">
    <property type="entry name" value="SH3-like_dom_sf"/>
</dbReference>
<feature type="compositionally biased region" description="Basic and acidic residues" evidence="18">
    <location>
        <begin position="572"/>
        <end position="585"/>
    </location>
</feature>
<feature type="domain" description="SH3" evidence="19">
    <location>
        <begin position="353"/>
        <end position="415"/>
    </location>
</feature>
<comment type="function">
    <text evidence="15">Component of the PAN1 actin cytoskeleton-regulatory complex required for the internalization of endosomes during actin-coupled endocytosis. The complex links the site of endocytosis to the cell membrane-associated actin cytoskeleton. Mediates uptake of external molecules and vacuolar degradation of plasma membrane proteins. Plays a role in the proper organization of the cell membrane-associated actin cytoskeleton and promotes its destabilization.</text>
</comment>
<evidence type="ECO:0000256" key="17">
    <source>
        <dbReference type="PROSITE-ProRule" id="PRU00192"/>
    </source>
</evidence>
<dbReference type="Pfam" id="PF14604">
    <property type="entry name" value="SH3_9"/>
    <property type="match status" value="1"/>
</dbReference>
<feature type="compositionally biased region" description="Low complexity" evidence="18">
    <location>
        <begin position="166"/>
        <end position="177"/>
    </location>
</feature>
<evidence type="ECO:0000256" key="10">
    <source>
        <dbReference type="ARBA" id="ARBA00022737"/>
    </source>
</evidence>
<dbReference type="Pfam" id="PF24081">
    <property type="entry name" value="PH_SLA1"/>
    <property type="match status" value="1"/>
</dbReference>
<dbReference type="AlphaFoldDB" id="A0A1G4K8Z6"/>
<keyword evidence="10" id="KW-0677">Repeat</keyword>
<dbReference type="InterPro" id="IPR056996">
    <property type="entry name" value="PH_SLA1"/>
</dbReference>
<feature type="compositionally biased region" description="Polar residues" evidence="18">
    <location>
        <begin position="756"/>
        <end position="765"/>
    </location>
</feature>
<feature type="region of interest" description="Disordered" evidence="18">
    <location>
        <begin position="804"/>
        <end position="835"/>
    </location>
</feature>
<evidence type="ECO:0000256" key="15">
    <source>
        <dbReference type="ARBA" id="ARBA00025194"/>
    </source>
</evidence>
<feature type="domain" description="SH3" evidence="19">
    <location>
        <begin position="69"/>
        <end position="132"/>
    </location>
</feature>
<evidence type="ECO:0000259" key="19">
    <source>
        <dbReference type="PROSITE" id="PS50002"/>
    </source>
</evidence>
<dbReference type="FunFam" id="1.10.150.50:FF:000094">
    <property type="entry name" value="Actin cytoskeleton-regulatory complex protein SLA1"/>
    <property type="match status" value="1"/>
</dbReference>
<gene>
    <name evidence="20" type="ORF">LANO_0F07426G</name>
</gene>
<dbReference type="GO" id="GO:0042802">
    <property type="term" value="F:identical protein binding"/>
    <property type="evidence" value="ECO:0007669"/>
    <property type="project" value="InterPro"/>
</dbReference>
<feature type="compositionally biased region" description="Basic and acidic residues" evidence="18">
    <location>
        <begin position="210"/>
        <end position="231"/>
    </location>
</feature>
<feature type="compositionally biased region" description="Basic and acidic residues" evidence="18">
    <location>
        <begin position="612"/>
        <end position="621"/>
    </location>
</feature>
<feature type="compositionally biased region" description="Basic residues" evidence="18">
    <location>
        <begin position="454"/>
        <end position="468"/>
    </location>
</feature>
<dbReference type="GO" id="GO:0030833">
    <property type="term" value="P:regulation of actin filament polymerization"/>
    <property type="evidence" value="ECO:0007669"/>
    <property type="project" value="TreeGrafter"/>
</dbReference>
<reference evidence="21" key="1">
    <citation type="submission" date="2016-03" db="EMBL/GenBank/DDBJ databases">
        <authorList>
            <person name="Devillers Hugo."/>
        </authorList>
    </citation>
    <scope>NUCLEOTIDE SEQUENCE [LARGE SCALE GENOMIC DNA]</scope>
</reference>
<dbReference type="GO" id="GO:0030674">
    <property type="term" value="F:protein-macromolecule adaptor activity"/>
    <property type="evidence" value="ECO:0007669"/>
    <property type="project" value="InterPro"/>
</dbReference>
<evidence type="ECO:0000256" key="18">
    <source>
        <dbReference type="SAM" id="MobiDB-lite"/>
    </source>
</evidence>
<dbReference type="GO" id="GO:0006897">
    <property type="term" value="P:endocytosis"/>
    <property type="evidence" value="ECO:0007669"/>
    <property type="project" value="UniProtKB-KW"/>
</dbReference>
<evidence type="ECO:0000256" key="12">
    <source>
        <dbReference type="ARBA" id="ARBA00023136"/>
    </source>
</evidence>
<comment type="subcellular location">
    <subcellularLocation>
        <location evidence="3">Cell membrane</location>
        <topology evidence="3">Peripheral membrane protein</topology>
        <orientation evidence="3">Cytoplasmic side</orientation>
    </subcellularLocation>
    <subcellularLocation>
        <location evidence="2">Cytoplasm</location>
        <location evidence="2">Cytoskeleton</location>
        <location evidence="2">Actin patch</location>
    </subcellularLocation>
    <subcellularLocation>
        <location evidence="1">Endosome membrane</location>
        <topology evidence="1">Peripheral membrane protein</topology>
        <orientation evidence="1">Cytoplasmic side</orientation>
    </subcellularLocation>
</comment>
<feature type="region of interest" description="Disordered" evidence="18">
    <location>
        <begin position="721"/>
        <end position="772"/>
    </location>
</feature>
<dbReference type="GO" id="GO:0030479">
    <property type="term" value="C:actin cortical patch"/>
    <property type="evidence" value="ECO:0007669"/>
    <property type="project" value="UniProtKB-SubCell"/>
</dbReference>
<name>A0A1G4K8Z6_9SACH</name>
<dbReference type="PANTHER" id="PTHR15735">
    <property type="entry name" value="FCH AND DOUBLE SH3 DOMAINS PROTEIN"/>
    <property type="match status" value="1"/>
</dbReference>
<dbReference type="PRINTS" id="PR00452">
    <property type="entry name" value="SH3DOMAIN"/>
</dbReference>
<dbReference type="CDD" id="cd11775">
    <property type="entry name" value="SH3_Sla1p_3"/>
    <property type="match status" value="1"/>
</dbReference>
<evidence type="ECO:0000256" key="8">
    <source>
        <dbReference type="ARBA" id="ARBA00022490"/>
    </source>
</evidence>
<proteinExistence type="inferred from homology"/>
<feature type="region of interest" description="Disordered" evidence="18">
    <location>
        <begin position="426"/>
        <end position="489"/>
    </location>
</feature>
<keyword evidence="9" id="KW-0254">Endocytosis</keyword>
<dbReference type="GO" id="GO:0043130">
    <property type="term" value="F:ubiquitin binding"/>
    <property type="evidence" value="ECO:0007669"/>
    <property type="project" value="InterPro"/>
</dbReference>
<evidence type="ECO:0000313" key="21">
    <source>
        <dbReference type="Proteomes" id="UP000189911"/>
    </source>
</evidence>
<dbReference type="GO" id="GO:0003779">
    <property type="term" value="F:actin binding"/>
    <property type="evidence" value="ECO:0007669"/>
    <property type="project" value="UniProtKB-KW"/>
</dbReference>
<keyword evidence="14" id="KW-0206">Cytoskeleton</keyword>
<evidence type="ECO:0000256" key="1">
    <source>
        <dbReference type="ARBA" id="ARBA00004125"/>
    </source>
</evidence>
<dbReference type="EMBL" id="LT598452">
    <property type="protein sequence ID" value="SCV00548.1"/>
    <property type="molecule type" value="Genomic_DNA"/>
</dbReference>
<dbReference type="CDD" id="cd09532">
    <property type="entry name" value="SAM_SLA1_fungal"/>
    <property type="match status" value="1"/>
</dbReference>
<dbReference type="Proteomes" id="UP000189911">
    <property type="component" value="Chromosome F"/>
</dbReference>
<keyword evidence="8" id="KW-0963">Cytoplasm</keyword>
<evidence type="ECO:0000256" key="3">
    <source>
        <dbReference type="ARBA" id="ARBA00004413"/>
    </source>
</evidence>
<feature type="region of interest" description="Disordered" evidence="18">
    <location>
        <begin position="1181"/>
        <end position="1203"/>
    </location>
</feature>
<comment type="similarity">
    <text evidence="4">Belongs to the SLA1 family.</text>
</comment>
<keyword evidence="13" id="KW-0009">Actin-binding</keyword>
<feature type="compositionally biased region" description="Basic and acidic residues" evidence="18">
    <location>
        <begin position="804"/>
        <end position="818"/>
    </location>
</feature>
<sequence length="1216" mass="132883">MTLFLGIYKAIFQYVPQSEEELAVEEDDLLYLLQKSEVDDWWSVKKRVIGSDTEEPVGLVPSNYIEEADVKFTAVALYDYPEVQNADEEIVFSENDILDVFDDRDPDWILCRSQRTGEYGFVPGNYVEPASGPSAPLAAAASAPAAPAAPAVSAVNVSSFPPPPQHAARATQAAPAAYPSPPVPDYEDSPPKMSRPIADEDEVPPPRPTRPREDTRDIRESTYDSYEDREAGMSTPVDNDGKIKTWDVSEVNGKKKHKAKFAIGKSTIFFKPAKGTPQQWPVNDLMTYDNEKKHIFFEFSNPYLNLEIHTGSTSVADEIMAILGELKGAYRAGGLREVEAASKPTSKPPSKSSHRKQGKAIYDFIGESVDELSVKEGEIVHILDDKKSKDWWMCESADTGRVGVVPAQFVEPINQLSAMANSLKSLGKSSKKSTSNNSSKNWKDDAEQEVSKKSSTRKRSSSFLHPHKKKEDERTSSKKHKDFPDSKKTRVWVDRSGTFKVEAEFIGCVEGKVHLHKVNGVKIAVAADKLCLEDLERVERLTGTSLDKYKPKSASNGSSARDKERERRRRLKEQDDREREREQRELDRRLREQELNELRKARDLLDKERENMRAAQERELPPIKPPRPSASSNQSSAKTLPRSSSKAAEYDWFEFFLNCGVDVNNCQRYTINFEREQISEETLSDIQPSVLRTLGLREGDIIRVMKYLDQKFGRENTMMPTSTGGLFSEPDGSIKVPSTDRVGSGLPENLLPQKFHPSTGQNSSAQDDEAWTVKPAATSEATMPPQKSEFTGSMQDLLDLQPLEPKKAPQPKFKDLEPVKTGSSRADNYLASDKTGGTMAPLDPFKTGGHNLLPMATGGFVMVPVSTGGLIPLQRTGGILMPQTTFGMQPTGTILPVQKTGNGLIPYNTGGLMPQTTFGIQGSSNFMPLQRTGGTIPLQQNQFTGTMMGSQNTGGPMNMPQTSFGIQSTGVMPMSATGGNMMPNQMTGASLPFGTSGMGLQNTIPQTSFGYQSTGGFNGSSQPGFMSQITGGANMMPATSFGNQMTGGANMMPTNSFQRQVTGGLPTYPQTTFGMPNQLNGNFGMGTHSTGGVGMMPQNSFNVQRTGGMQPLPQPSMTMHQTGGFQPQSQFGLGMQRTGGVSLPQTSFNTGGAMQQPLGNSLTGGISQLNSGFQNMSVSQPALQSQPTGFGFGNGPQPQQKHANMYNASADNPFGF</sequence>
<keyword evidence="11" id="KW-0967">Endosome</keyword>
<keyword evidence="6 17" id="KW-0728">SH3 domain</keyword>
<dbReference type="SMART" id="SM00326">
    <property type="entry name" value="SH3"/>
    <property type="match status" value="3"/>
</dbReference>
<feature type="compositionally biased region" description="Basic and acidic residues" evidence="18">
    <location>
        <begin position="441"/>
        <end position="452"/>
    </location>
</feature>
<evidence type="ECO:0000256" key="16">
    <source>
        <dbReference type="ARBA" id="ARBA00070651"/>
    </source>
</evidence>
<evidence type="ECO:0000256" key="14">
    <source>
        <dbReference type="ARBA" id="ARBA00023212"/>
    </source>
</evidence>
<dbReference type="Pfam" id="PF00018">
    <property type="entry name" value="SH3_1"/>
    <property type="match status" value="2"/>
</dbReference>
<keyword evidence="21" id="KW-1185">Reference proteome</keyword>
<dbReference type="InterPro" id="IPR035800">
    <property type="entry name" value="Sla1_SH3_1"/>
</dbReference>
<dbReference type="InterPro" id="IPR035821">
    <property type="entry name" value="Sla1_SH3_3"/>
</dbReference>
<evidence type="ECO:0000256" key="11">
    <source>
        <dbReference type="ARBA" id="ARBA00022753"/>
    </source>
</evidence>
<evidence type="ECO:0000256" key="2">
    <source>
        <dbReference type="ARBA" id="ARBA00004134"/>
    </source>
</evidence>
<evidence type="ECO:0000256" key="5">
    <source>
        <dbReference type="ARBA" id="ARBA00020357"/>
    </source>
</evidence>
<dbReference type="GO" id="GO:0005886">
    <property type="term" value="C:plasma membrane"/>
    <property type="evidence" value="ECO:0007669"/>
    <property type="project" value="UniProtKB-SubCell"/>
</dbReference>
<dbReference type="SUPFAM" id="SSF50044">
    <property type="entry name" value="SH3-domain"/>
    <property type="match status" value="3"/>
</dbReference>
<feature type="region of interest" description="Disordered" evidence="18">
    <location>
        <begin position="160"/>
        <end position="238"/>
    </location>
</feature>
<feature type="compositionally biased region" description="Polar residues" evidence="18">
    <location>
        <begin position="629"/>
        <end position="643"/>
    </location>
</feature>
<feature type="compositionally biased region" description="Low complexity" evidence="18">
    <location>
        <begin position="426"/>
        <end position="440"/>
    </location>
</feature>
<organism evidence="20 21">
    <name type="scientific">Lachancea nothofagi CBS 11611</name>
    <dbReference type="NCBI Taxonomy" id="1266666"/>
    <lineage>
        <taxon>Eukaryota</taxon>
        <taxon>Fungi</taxon>
        <taxon>Dikarya</taxon>
        <taxon>Ascomycota</taxon>
        <taxon>Saccharomycotina</taxon>
        <taxon>Saccharomycetes</taxon>
        <taxon>Saccharomycetales</taxon>
        <taxon>Saccharomycetaceae</taxon>
        <taxon>Lachancea</taxon>
    </lineage>
</organism>
<dbReference type="PANTHER" id="PTHR15735:SF19">
    <property type="entry name" value="ACTIN CYTOSKELETON-REGULATORY COMPLEX PROTEIN SLA1"/>
    <property type="match status" value="1"/>
</dbReference>
<dbReference type="Gene3D" id="2.30.30.700">
    <property type="entry name" value="SLA1 homology domain 1"/>
    <property type="match status" value="1"/>
</dbReference>
<accession>A0A1G4K8Z6</accession>
<protein>
    <recommendedName>
        <fullName evidence="5">Actin cytoskeleton-regulatory complex protein SLA1</fullName>
    </recommendedName>
    <alternativeName>
        <fullName evidence="16">Actin cytoskeleton-regulatory complex protein sla1</fullName>
    </alternativeName>
</protein>
<feature type="compositionally biased region" description="Basic and acidic residues" evidence="18">
    <location>
        <begin position="469"/>
        <end position="489"/>
    </location>
</feature>
<dbReference type="Gene3D" id="1.10.150.50">
    <property type="entry name" value="Transcription Factor, Ets-1"/>
    <property type="match status" value="1"/>
</dbReference>
<evidence type="ECO:0000256" key="13">
    <source>
        <dbReference type="ARBA" id="ARBA00023203"/>
    </source>
</evidence>
<keyword evidence="12" id="KW-0472">Membrane</keyword>
<dbReference type="GO" id="GO:0010008">
    <property type="term" value="C:endosome membrane"/>
    <property type="evidence" value="ECO:0007669"/>
    <property type="project" value="UniProtKB-SubCell"/>
</dbReference>
<dbReference type="InterPro" id="IPR013761">
    <property type="entry name" value="SAM/pointed_sf"/>
</dbReference>
<dbReference type="CDD" id="cd11773">
    <property type="entry name" value="SH3_Sla1p_1"/>
    <property type="match status" value="1"/>
</dbReference>
<dbReference type="GO" id="GO:0000147">
    <property type="term" value="P:actin cortical patch assembly"/>
    <property type="evidence" value="ECO:0007669"/>
    <property type="project" value="TreeGrafter"/>
</dbReference>